<dbReference type="EMBL" id="VIIS01001261">
    <property type="protein sequence ID" value="KAF0300482.1"/>
    <property type="molecule type" value="Genomic_DNA"/>
</dbReference>
<proteinExistence type="predicted"/>
<sequence>MPGIGRATGQTGQRVYLATRCFSNTVATALATRIPGRGEQARVVSTVNRWFDVMNSRAPHNAVPERCAYGITAETRAKQDAALDAMDACMREARKATPKHPLGLQALLPCQQGVLRSNASLRGLYGDLRHRHPELQYLMTSHLNQDCLENLFSQLRAVCGANVTPNAVEARARLRILLMAPSPLEAVSRRRPVEAEANSSFLSTGQQLEMEPHQPSYISSAAVEDLDIEVQEPGDAAAVQEREECLEVLETAMGPADGGPSIELGPQREGLAFVAGYVAAKCSHLNASLGSPTSSASPGDLSSLPNSWIATISRGQLYVPSAAWLAAVEDFELNFCLLMGASADEGPDIMKRLIHLIQLKQPGLDRRVARKLASTRLHLRLRYLNGKLDAARAERRAAQQVRQHARSSRL</sequence>
<gene>
    <name evidence="1" type="primary">T_127</name>
    <name evidence="1" type="ORF">FJT64_027036</name>
</gene>
<dbReference type="OrthoDB" id="6627680at2759"/>
<organism evidence="1 2">
    <name type="scientific">Amphibalanus amphitrite</name>
    <name type="common">Striped barnacle</name>
    <name type="synonym">Balanus amphitrite</name>
    <dbReference type="NCBI Taxonomy" id="1232801"/>
    <lineage>
        <taxon>Eukaryota</taxon>
        <taxon>Metazoa</taxon>
        <taxon>Ecdysozoa</taxon>
        <taxon>Arthropoda</taxon>
        <taxon>Crustacea</taxon>
        <taxon>Multicrustacea</taxon>
        <taxon>Cirripedia</taxon>
        <taxon>Thoracica</taxon>
        <taxon>Thoracicalcarea</taxon>
        <taxon>Balanomorpha</taxon>
        <taxon>Balanoidea</taxon>
        <taxon>Balanidae</taxon>
        <taxon>Amphibalaninae</taxon>
        <taxon>Amphibalanus</taxon>
    </lineage>
</organism>
<name>A0A6A4WC70_AMPAM</name>
<reference evidence="1 2" key="1">
    <citation type="submission" date="2019-07" db="EMBL/GenBank/DDBJ databases">
        <title>Draft genome assembly of a fouling barnacle, Amphibalanus amphitrite (Darwin, 1854): The first reference genome for Thecostraca.</title>
        <authorList>
            <person name="Kim W."/>
        </authorList>
    </citation>
    <scope>NUCLEOTIDE SEQUENCE [LARGE SCALE GENOMIC DNA]</scope>
    <source>
        <strain evidence="1">SNU_AA5</strain>
        <tissue evidence="1">Soma without cirri and trophi</tissue>
    </source>
</reference>
<comment type="caution">
    <text evidence="1">The sequence shown here is derived from an EMBL/GenBank/DDBJ whole genome shotgun (WGS) entry which is preliminary data.</text>
</comment>
<protein>
    <submittedName>
        <fullName evidence="1">Transposable element P transposase</fullName>
    </submittedName>
</protein>
<accession>A0A6A4WC70</accession>
<keyword evidence="2" id="KW-1185">Reference proteome</keyword>
<dbReference type="AlphaFoldDB" id="A0A6A4WC70"/>
<evidence type="ECO:0000313" key="2">
    <source>
        <dbReference type="Proteomes" id="UP000440578"/>
    </source>
</evidence>
<evidence type="ECO:0000313" key="1">
    <source>
        <dbReference type="EMBL" id="KAF0300482.1"/>
    </source>
</evidence>
<dbReference type="Proteomes" id="UP000440578">
    <property type="component" value="Unassembled WGS sequence"/>
</dbReference>